<dbReference type="InterPro" id="IPR036456">
    <property type="entry name" value="PNPase_PH_RNA-bd_sf"/>
</dbReference>
<dbReference type="InterPro" id="IPR015847">
    <property type="entry name" value="ExoRNase_PH_dom2"/>
</dbReference>
<accession>X1JWU4</accession>
<evidence type="ECO:0000256" key="4">
    <source>
        <dbReference type="ARBA" id="ARBA00022884"/>
    </source>
</evidence>
<dbReference type="GO" id="GO:0006396">
    <property type="term" value="P:RNA processing"/>
    <property type="evidence" value="ECO:0007669"/>
    <property type="project" value="InterPro"/>
</dbReference>
<dbReference type="Pfam" id="PF01138">
    <property type="entry name" value="RNase_PH"/>
    <property type="match status" value="1"/>
</dbReference>
<dbReference type="AlphaFoldDB" id="X1JWU4"/>
<gene>
    <name evidence="7" type="ORF">S03H2_45868</name>
</gene>
<dbReference type="Gene3D" id="3.30.230.70">
    <property type="entry name" value="GHMP Kinase, N-terminal domain"/>
    <property type="match status" value="1"/>
</dbReference>
<reference evidence="7" key="1">
    <citation type="journal article" date="2014" name="Front. Microbiol.">
        <title>High frequency of phylogenetically diverse reductive dehalogenase-homologous genes in deep subseafloor sedimentary metagenomes.</title>
        <authorList>
            <person name="Kawai M."/>
            <person name="Futagami T."/>
            <person name="Toyoda A."/>
            <person name="Takaki Y."/>
            <person name="Nishi S."/>
            <person name="Hori S."/>
            <person name="Arai W."/>
            <person name="Tsubouchi T."/>
            <person name="Morono Y."/>
            <person name="Uchiyama I."/>
            <person name="Ito T."/>
            <person name="Fujiyama A."/>
            <person name="Inagaki F."/>
            <person name="Takami H."/>
        </authorList>
    </citation>
    <scope>NUCLEOTIDE SEQUENCE</scope>
    <source>
        <strain evidence="7">Expedition CK06-06</strain>
    </source>
</reference>
<protein>
    <recommendedName>
        <fullName evidence="1">polyribonucleotide nucleotidyltransferase</fullName>
        <ecNumber evidence="1">2.7.7.8</ecNumber>
    </recommendedName>
</protein>
<dbReference type="InterPro" id="IPR012162">
    <property type="entry name" value="PNPase"/>
</dbReference>
<organism evidence="7">
    <name type="scientific">marine sediment metagenome</name>
    <dbReference type="NCBI Taxonomy" id="412755"/>
    <lineage>
        <taxon>unclassified sequences</taxon>
        <taxon>metagenomes</taxon>
        <taxon>ecological metagenomes</taxon>
    </lineage>
</organism>
<dbReference type="CDD" id="cd11363">
    <property type="entry name" value="RNase_PH_PNPase_1"/>
    <property type="match status" value="1"/>
</dbReference>
<dbReference type="PANTHER" id="PTHR11252">
    <property type="entry name" value="POLYRIBONUCLEOTIDE NUCLEOTIDYLTRANSFERASE"/>
    <property type="match status" value="1"/>
</dbReference>
<comment type="caution">
    <text evidence="7">The sequence shown here is derived from an EMBL/GenBank/DDBJ whole genome shotgun (WGS) entry which is preliminary data.</text>
</comment>
<dbReference type="InterPro" id="IPR020568">
    <property type="entry name" value="Ribosomal_Su5_D2-typ_SF"/>
</dbReference>
<evidence type="ECO:0000256" key="3">
    <source>
        <dbReference type="ARBA" id="ARBA00022695"/>
    </source>
</evidence>
<feature type="domain" description="Exoribonuclease phosphorolytic" evidence="5">
    <location>
        <begin position="3"/>
        <end position="124"/>
    </location>
</feature>
<sequence length="267" mass="29464">GKVGKQADGAVVVQYGETVVLVAAVTAPPRFEDIDFFPLSVDYREKQSAAGKFPGGFIKREGRPSTKETLTARQIDRPIRPLFPEGYLQEVQITASVLSFDDENDPDVLAMIGASAALTISKIPFLGPTGACRLGRVNGEFVVNPTHKQIADGDLNLLLGGRREALNMIEVRAKEMPEEVIADAVATAQKAVVEVCEVIEELREKVGVEKEIPLVEDDEELYSKISSQIADKLYENKQISNRQERQKAKQELFEQVINEYCADEDEA</sequence>
<dbReference type="GO" id="GO:0000175">
    <property type="term" value="F:3'-5'-RNA exonuclease activity"/>
    <property type="evidence" value="ECO:0007669"/>
    <property type="project" value="TreeGrafter"/>
</dbReference>
<evidence type="ECO:0000256" key="1">
    <source>
        <dbReference type="ARBA" id="ARBA00012416"/>
    </source>
</evidence>
<dbReference type="SUPFAM" id="SSF54211">
    <property type="entry name" value="Ribosomal protein S5 domain 2-like"/>
    <property type="match status" value="1"/>
</dbReference>
<name>X1JWU4_9ZZZZ</name>
<dbReference type="GO" id="GO:0006402">
    <property type="term" value="P:mRNA catabolic process"/>
    <property type="evidence" value="ECO:0007669"/>
    <property type="project" value="InterPro"/>
</dbReference>
<dbReference type="InterPro" id="IPR027408">
    <property type="entry name" value="PNPase/RNase_PH_dom_sf"/>
</dbReference>
<feature type="non-terminal residue" evidence="7">
    <location>
        <position position="1"/>
    </location>
</feature>
<dbReference type="EC" id="2.7.7.8" evidence="1"/>
<proteinExistence type="predicted"/>
<dbReference type="InterPro" id="IPR001247">
    <property type="entry name" value="ExoRNase_PH_dom1"/>
</dbReference>
<dbReference type="SUPFAM" id="SSF46915">
    <property type="entry name" value="Polynucleotide phosphorylase/guanosine pentaphosphate synthase (PNPase/GPSI), domain 3"/>
    <property type="match status" value="1"/>
</dbReference>
<dbReference type="FunFam" id="3.30.230.70:FF:000001">
    <property type="entry name" value="Polyribonucleotide nucleotidyltransferase"/>
    <property type="match status" value="1"/>
</dbReference>
<dbReference type="Pfam" id="PF03725">
    <property type="entry name" value="RNase_PH_C"/>
    <property type="match status" value="1"/>
</dbReference>
<keyword evidence="2" id="KW-0808">Transferase</keyword>
<dbReference type="GO" id="GO:0005829">
    <property type="term" value="C:cytosol"/>
    <property type="evidence" value="ECO:0007669"/>
    <property type="project" value="TreeGrafter"/>
</dbReference>
<dbReference type="PANTHER" id="PTHR11252:SF0">
    <property type="entry name" value="POLYRIBONUCLEOTIDE NUCLEOTIDYLTRANSFERASE 1, MITOCHONDRIAL"/>
    <property type="match status" value="1"/>
</dbReference>
<evidence type="ECO:0000259" key="6">
    <source>
        <dbReference type="Pfam" id="PF03725"/>
    </source>
</evidence>
<dbReference type="InterPro" id="IPR036345">
    <property type="entry name" value="ExoRNase_PH_dom2_sf"/>
</dbReference>
<dbReference type="EMBL" id="BARU01028763">
    <property type="protein sequence ID" value="GAH74258.1"/>
    <property type="molecule type" value="Genomic_DNA"/>
</dbReference>
<keyword evidence="4" id="KW-0694">RNA-binding</keyword>
<keyword evidence="3" id="KW-0548">Nucleotidyltransferase</keyword>
<feature type="non-terminal residue" evidence="7">
    <location>
        <position position="267"/>
    </location>
</feature>
<evidence type="ECO:0000313" key="7">
    <source>
        <dbReference type="EMBL" id="GAH74258.1"/>
    </source>
</evidence>
<evidence type="ECO:0000256" key="2">
    <source>
        <dbReference type="ARBA" id="ARBA00022679"/>
    </source>
</evidence>
<dbReference type="GO" id="GO:0003723">
    <property type="term" value="F:RNA binding"/>
    <property type="evidence" value="ECO:0007669"/>
    <property type="project" value="UniProtKB-KW"/>
</dbReference>
<dbReference type="SUPFAM" id="SSF55666">
    <property type="entry name" value="Ribonuclease PH domain 2-like"/>
    <property type="match status" value="1"/>
</dbReference>
<feature type="domain" description="Exoribonuclease phosphorolytic" evidence="6">
    <location>
        <begin position="128"/>
        <end position="191"/>
    </location>
</feature>
<dbReference type="GO" id="GO:0004654">
    <property type="term" value="F:polyribonucleotide nucleotidyltransferase activity"/>
    <property type="evidence" value="ECO:0007669"/>
    <property type="project" value="UniProtKB-EC"/>
</dbReference>
<evidence type="ECO:0000259" key="5">
    <source>
        <dbReference type="Pfam" id="PF01138"/>
    </source>
</evidence>